<dbReference type="PANTHER" id="PTHR23131">
    <property type="entry name" value="ENDORIBONUCLEASE LACTB2"/>
    <property type="match status" value="1"/>
</dbReference>
<dbReference type="OrthoDB" id="17458at2759"/>
<feature type="domain" description="Metallo-beta-lactamase" evidence="5">
    <location>
        <begin position="96"/>
        <end position="325"/>
    </location>
</feature>
<dbReference type="EMBL" id="CACVBS010000031">
    <property type="protein sequence ID" value="CAA7260835.1"/>
    <property type="molecule type" value="Genomic_DNA"/>
</dbReference>
<dbReference type="Gene3D" id="1.10.10.10">
    <property type="entry name" value="Winged helix-like DNA-binding domain superfamily/Winged helix DNA-binding domain"/>
    <property type="match status" value="1"/>
</dbReference>
<evidence type="ECO:0000256" key="3">
    <source>
        <dbReference type="ARBA" id="ARBA00022801"/>
    </source>
</evidence>
<organism evidence="6 7">
    <name type="scientific">Cyclocybe aegerita</name>
    <name type="common">Black poplar mushroom</name>
    <name type="synonym">Agrocybe aegerita</name>
    <dbReference type="NCBI Taxonomy" id="1973307"/>
    <lineage>
        <taxon>Eukaryota</taxon>
        <taxon>Fungi</taxon>
        <taxon>Dikarya</taxon>
        <taxon>Basidiomycota</taxon>
        <taxon>Agaricomycotina</taxon>
        <taxon>Agaricomycetes</taxon>
        <taxon>Agaricomycetidae</taxon>
        <taxon>Agaricales</taxon>
        <taxon>Agaricineae</taxon>
        <taxon>Bolbitiaceae</taxon>
        <taxon>Cyclocybe</taxon>
    </lineage>
</organism>
<dbReference type="AlphaFoldDB" id="A0A8S0VQQ9"/>
<dbReference type="InterPro" id="IPR036388">
    <property type="entry name" value="WH-like_DNA-bd_sf"/>
</dbReference>
<keyword evidence="4" id="KW-0862">Zinc</keyword>
<dbReference type="GO" id="GO:0044550">
    <property type="term" value="P:secondary metabolite biosynthetic process"/>
    <property type="evidence" value="ECO:0007669"/>
    <property type="project" value="TreeGrafter"/>
</dbReference>
<evidence type="ECO:0000256" key="2">
    <source>
        <dbReference type="ARBA" id="ARBA00022723"/>
    </source>
</evidence>
<dbReference type="GO" id="GO:0016787">
    <property type="term" value="F:hydrolase activity"/>
    <property type="evidence" value="ECO:0007669"/>
    <property type="project" value="UniProtKB-KW"/>
</dbReference>
<reference evidence="6 7" key="1">
    <citation type="submission" date="2020-01" db="EMBL/GenBank/DDBJ databases">
        <authorList>
            <person name="Gupta K D."/>
        </authorList>
    </citation>
    <scope>NUCLEOTIDE SEQUENCE [LARGE SCALE GENOMIC DNA]</scope>
</reference>
<dbReference type="InterPro" id="IPR001279">
    <property type="entry name" value="Metallo-B-lactamas"/>
</dbReference>
<dbReference type="GO" id="GO:0046872">
    <property type="term" value="F:metal ion binding"/>
    <property type="evidence" value="ECO:0007669"/>
    <property type="project" value="UniProtKB-KW"/>
</dbReference>
<dbReference type="Pfam" id="PF00753">
    <property type="entry name" value="Lactamase_B"/>
    <property type="match status" value="1"/>
</dbReference>
<dbReference type="CDD" id="cd07722">
    <property type="entry name" value="LACTB2-like_MBL-fold"/>
    <property type="match status" value="1"/>
</dbReference>
<dbReference type="SMART" id="SM00849">
    <property type="entry name" value="Lactamase_B"/>
    <property type="match status" value="1"/>
</dbReference>
<comment type="similarity">
    <text evidence="1">Belongs to the metallo-beta-lactamase superfamily. Glyoxalase II family.</text>
</comment>
<dbReference type="InterPro" id="IPR047921">
    <property type="entry name" value="LACTB2-like_MBL-fold"/>
</dbReference>
<evidence type="ECO:0000313" key="7">
    <source>
        <dbReference type="Proteomes" id="UP000467700"/>
    </source>
</evidence>
<keyword evidence="3" id="KW-0378">Hydrolase</keyword>
<comment type="caution">
    <text evidence="6">The sequence shown here is derived from an EMBL/GenBank/DDBJ whole genome shotgun (WGS) entry which is preliminary data.</text>
</comment>
<evidence type="ECO:0000256" key="1">
    <source>
        <dbReference type="ARBA" id="ARBA00006759"/>
    </source>
</evidence>
<dbReference type="SUPFAM" id="SSF56281">
    <property type="entry name" value="Metallo-hydrolase/oxidoreductase"/>
    <property type="match status" value="1"/>
</dbReference>
<proteinExistence type="inferred from homology"/>
<dbReference type="Pfam" id="PF17778">
    <property type="entry name" value="WHD_BLACT"/>
    <property type="match status" value="1"/>
</dbReference>
<sequence length="434" mass="48133">MLHSSFSRTSFKPLWNADSGLRLSPFVSPPAFRFLSCRTPSQKYFNKSKRLRHPSRTSTSFNWTLESMEDLGDITRLSKHVVRVLGQNPGKFTLQGTNTYIIGSQNPYILIDTGEGLPEYTPVLSKALTTLSAPTIPSLPDVSDIIISHWHFDHVGGIPSVLILLKELWENRNPGAPYVPPRLHKYLIGDALKGEHNSHYFRLPKLIRELSKELYTAAPNGDAFHDLQEGQIIKEPSGAVLLRVLHTPGHTVDSICLHVPQDRALYTADTVLGHGTAVFEDLATYLASLNKMLHFGTPAATAPSDSGFDIQQDVDLEYVTLYPAHGAVIANGRETIATYIKHRLEREAQILGVLKSSIPAELLNSGVQAAYWTTWNIVRVIYKAYPENLWLPAARGIDLHLTKLEGEGIVKRVGGEGTETEWKVLVSPPSTPNL</sequence>
<dbReference type="InterPro" id="IPR050662">
    <property type="entry name" value="Sec-metab_biosynth-thioest"/>
</dbReference>
<evidence type="ECO:0000256" key="4">
    <source>
        <dbReference type="ARBA" id="ARBA00022833"/>
    </source>
</evidence>
<evidence type="ECO:0000259" key="5">
    <source>
        <dbReference type="SMART" id="SM00849"/>
    </source>
</evidence>
<evidence type="ECO:0000313" key="6">
    <source>
        <dbReference type="EMBL" id="CAA7260835.1"/>
    </source>
</evidence>
<dbReference type="InterPro" id="IPR041516">
    <property type="entry name" value="LACTB2_WH"/>
</dbReference>
<dbReference type="InterPro" id="IPR036866">
    <property type="entry name" value="RibonucZ/Hydroxyglut_hydro"/>
</dbReference>
<accession>A0A8S0VQQ9</accession>
<gene>
    <name evidence="6" type="ORF">AAE3_LOCUS3248</name>
</gene>
<dbReference type="PANTHER" id="PTHR23131:SF0">
    <property type="entry name" value="ENDORIBONUCLEASE LACTB2"/>
    <property type="match status" value="1"/>
</dbReference>
<protein>
    <recommendedName>
        <fullName evidence="5">Metallo-beta-lactamase domain-containing protein</fullName>
    </recommendedName>
</protein>
<keyword evidence="2" id="KW-0479">Metal-binding</keyword>
<dbReference type="Proteomes" id="UP000467700">
    <property type="component" value="Unassembled WGS sequence"/>
</dbReference>
<dbReference type="Gene3D" id="3.60.15.10">
    <property type="entry name" value="Ribonuclease Z/Hydroxyacylglutathione hydrolase-like"/>
    <property type="match status" value="1"/>
</dbReference>
<keyword evidence="7" id="KW-1185">Reference proteome</keyword>
<name>A0A8S0VQQ9_CYCAE</name>